<keyword evidence="3" id="KW-1185">Reference proteome</keyword>
<dbReference type="AlphaFoldDB" id="A0A699Z2G4"/>
<name>A0A699Z2G4_HAELA</name>
<reference evidence="2 3" key="1">
    <citation type="submission" date="2020-02" db="EMBL/GenBank/DDBJ databases">
        <title>Draft genome sequence of Haematococcus lacustris strain NIES-144.</title>
        <authorList>
            <person name="Morimoto D."/>
            <person name="Nakagawa S."/>
            <person name="Yoshida T."/>
            <person name="Sawayama S."/>
        </authorList>
    </citation>
    <scope>NUCLEOTIDE SEQUENCE [LARGE SCALE GENOMIC DNA]</scope>
    <source>
        <strain evidence="2 3">NIES-144</strain>
    </source>
</reference>
<feature type="region of interest" description="Disordered" evidence="1">
    <location>
        <begin position="21"/>
        <end position="46"/>
    </location>
</feature>
<gene>
    <name evidence="2" type="ORF">HaLaN_09021</name>
</gene>
<evidence type="ECO:0000313" key="2">
    <source>
        <dbReference type="EMBL" id="GFH13189.1"/>
    </source>
</evidence>
<organism evidence="2 3">
    <name type="scientific">Haematococcus lacustris</name>
    <name type="common">Green alga</name>
    <name type="synonym">Haematococcus pluvialis</name>
    <dbReference type="NCBI Taxonomy" id="44745"/>
    <lineage>
        <taxon>Eukaryota</taxon>
        <taxon>Viridiplantae</taxon>
        <taxon>Chlorophyta</taxon>
        <taxon>core chlorophytes</taxon>
        <taxon>Chlorophyceae</taxon>
        <taxon>CS clade</taxon>
        <taxon>Chlamydomonadales</taxon>
        <taxon>Haematococcaceae</taxon>
        <taxon>Haematococcus</taxon>
    </lineage>
</organism>
<sequence length="81" mass="8282">MTQSGPVVLSAWHRVCKVVTGSARPGLQEGNPDDPEARGGTRGHVTQGLCGDASKVINKGAIRGAGRPCTFTGLESRPIGG</sequence>
<feature type="non-terminal residue" evidence="2">
    <location>
        <position position="1"/>
    </location>
</feature>
<proteinExistence type="predicted"/>
<comment type="caution">
    <text evidence="2">The sequence shown here is derived from an EMBL/GenBank/DDBJ whole genome shotgun (WGS) entry which is preliminary data.</text>
</comment>
<dbReference type="EMBL" id="BLLF01000586">
    <property type="protein sequence ID" value="GFH13189.1"/>
    <property type="molecule type" value="Genomic_DNA"/>
</dbReference>
<dbReference type="Proteomes" id="UP000485058">
    <property type="component" value="Unassembled WGS sequence"/>
</dbReference>
<accession>A0A699Z2G4</accession>
<protein>
    <submittedName>
        <fullName evidence="2">Uncharacterized protein</fullName>
    </submittedName>
</protein>
<feature type="non-terminal residue" evidence="2">
    <location>
        <position position="81"/>
    </location>
</feature>
<evidence type="ECO:0000256" key="1">
    <source>
        <dbReference type="SAM" id="MobiDB-lite"/>
    </source>
</evidence>
<evidence type="ECO:0000313" key="3">
    <source>
        <dbReference type="Proteomes" id="UP000485058"/>
    </source>
</evidence>